<dbReference type="SUPFAM" id="SSF158745">
    <property type="entry name" value="LanC-like"/>
    <property type="match status" value="1"/>
</dbReference>
<dbReference type="Pfam" id="PF05147">
    <property type="entry name" value="LANC_like"/>
    <property type="match status" value="1"/>
</dbReference>
<protein>
    <submittedName>
        <fullName evidence="4">Type 2 lantipeptide synthetase LanM family protein</fullName>
    </submittedName>
</protein>
<dbReference type="EMBL" id="OW659496">
    <property type="protein sequence ID" value="CAH2762681.1"/>
    <property type="molecule type" value="Genomic_DNA"/>
</dbReference>
<dbReference type="GO" id="GO:0046872">
    <property type="term" value="F:metal ion binding"/>
    <property type="evidence" value="ECO:0007669"/>
    <property type="project" value="UniProtKB-KW"/>
</dbReference>
<dbReference type="InterPro" id="IPR007822">
    <property type="entry name" value="LANC-like"/>
</dbReference>
<evidence type="ECO:0000313" key="3">
    <source>
        <dbReference type="EMBL" id="CAH2762681.1"/>
    </source>
</evidence>
<keyword evidence="1" id="KW-0862">Zinc</keyword>
<dbReference type="InterPro" id="IPR012341">
    <property type="entry name" value="6hp_glycosidase-like_sf"/>
</dbReference>
<dbReference type="GO" id="GO:0005975">
    <property type="term" value="P:carbohydrate metabolic process"/>
    <property type="evidence" value="ECO:0007669"/>
    <property type="project" value="InterPro"/>
</dbReference>
<evidence type="ECO:0000313" key="4">
    <source>
        <dbReference type="EMBL" id="CAH2762705.1"/>
    </source>
</evidence>
<proteinExistence type="predicted"/>
<keyword evidence="1" id="KW-0479">Metal-binding</keyword>
<name>A0AAU9VHS4_9FIRM</name>
<reference evidence="4" key="1">
    <citation type="submission" date="2022-04" db="EMBL/GenBank/DDBJ databases">
        <authorList>
            <person name="Forde T."/>
        </authorList>
    </citation>
    <scope>NUCLEOTIDE SEQUENCE</scope>
    <source>
        <strain evidence="4">A18Y016a</strain>
        <strain evidence="3">A18Y020d</strain>
    </source>
</reference>
<dbReference type="Proteomes" id="UP001154111">
    <property type="component" value="Chromosome"/>
</dbReference>
<dbReference type="RefSeq" id="WP_037606964.1">
    <property type="nucleotide sequence ID" value="NZ_OW659477.1"/>
</dbReference>
<dbReference type="Gene3D" id="1.50.10.10">
    <property type="match status" value="1"/>
</dbReference>
<feature type="binding site" evidence="1">
    <location>
        <position position="996"/>
    </location>
    <ligand>
        <name>Zn(2+)</name>
        <dbReference type="ChEBI" id="CHEBI:29105"/>
    </ligand>
</feature>
<dbReference type="PRINTS" id="PR01950">
    <property type="entry name" value="LANCSUPER"/>
</dbReference>
<evidence type="ECO:0000313" key="5">
    <source>
        <dbReference type="Proteomes" id="UP001154095"/>
    </source>
</evidence>
<evidence type="ECO:0000259" key="2">
    <source>
        <dbReference type="Pfam" id="PF13575"/>
    </source>
</evidence>
<feature type="binding site" evidence="1">
    <location>
        <position position="944"/>
    </location>
    <ligand>
        <name>Zn(2+)</name>
        <dbReference type="ChEBI" id="CHEBI:29105"/>
    </ligand>
</feature>
<dbReference type="NCBIfam" id="TIGR03897">
    <property type="entry name" value="lanti_2_LanM"/>
    <property type="match status" value="1"/>
</dbReference>
<dbReference type="InterPro" id="IPR017146">
    <property type="entry name" value="Lanti_2_LanM"/>
</dbReference>
<dbReference type="GO" id="GO:0031179">
    <property type="term" value="P:peptide modification"/>
    <property type="evidence" value="ECO:0007669"/>
    <property type="project" value="InterPro"/>
</dbReference>
<dbReference type="CDD" id="cd04792">
    <property type="entry name" value="LanM-like"/>
    <property type="match status" value="1"/>
</dbReference>
<sequence length="1075" mass="125003">MSFINRFEKGAYSFERKYVNKNLTSKNDELTEKRLEYWKNFLKDGFENYSKFMNENLNGEFDNIIELLSEENFSVKKTKSITDWFDMIEDLKSDIAKDIKLPDLHIKNENNEKTAPIFYNFYIPFLKLALFRLNSRINDFNIPQKVVNQFVIQLLEKLINISYRTLILELNVAKEEGKLKGENKEERYKYFSEKYVEDKFWEYLEEYPVMFRLMSETIYDWIDNTFGFFDNFYRDIDELVKSFGVSNVIESVDLSISDSHNNGKSVVIVHTDNGKSVVYKPRSLKLDKVFQETIKTFNRLVGSVLYSIEVIDKEDYGWSEYISHKACSDEIEVGDYYEELGELLFILYILRGNDIHYENIIAYGSHPVLIDLETIFHNKAMYSSIETASDEIYEMIEKSVKRVGILPSLVWGKEGKSGVDISAMTNEDDKEIPIESASISGILTDEMKISYRTSFLEKKNNNPFIKEKTIDLSKYRKNLKSGFMNTYKKILQDNSKEKLVEEIGKYKNLFSRQIMRSTQFYSSMIQVSFHPDFLRSALDREMLFSRLWIQMDKENKLERLANLEYMSMLKNDIPMFISNITSCDIEDIYGTQVDGFFVQNAMSLVESNIKNLNGKDMLIQSLLISTALNYDPKYNFTENKEIKHEKLVKVDKKYDLEDVKKDYLYISEKIADFLIENSFVGKLDDISWIDMNIIGEKTNDWNMVPVSMDLYSGISGILVYFIFLYKETKKEKYLQVIKRCYNSIKIYNQRRKEFDENGEKILFGGFSGETPIIYSLVVLEEQLGSMFDSNEIELIRNEILLMCERNISNDKDYDIIIGSAGVIAILLKYYEFKSEDYILDLAKSYAENIIKGYVSLSENSIAWKGSFAKSPLGGFAHGTSGIAWALGKLYEYVEDKRYVDVIEKALSYEDLLYKADVKNWSDQRETEDGIKYDDLENNIPVAWCHGASGILLSRLYLYKMNLPITAERKKKIWLDINNAVETSLKFGFGRSHCLCHGDLGNIEILNLASDILGNSEIKNKCDIYMQYILNDLKEGIWKCGIPYKYSPGMMVGLSGIGYGLLKLRNPNLPSILVLE</sequence>
<dbReference type="SMART" id="SM01260">
    <property type="entry name" value="LANC_like"/>
    <property type="match status" value="1"/>
</dbReference>
<evidence type="ECO:0000313" key="6">
    <source>
        <dbReference type="Proteomes" id="UP001154111"/>
    </source>
</evidence>
<dbReference type="InterPro" id="IPR025410">
    <property type="entry name" value="Lant_dehyd"/>
</dbReference>
<dbReference type="Pfam" id="PF13575">
    <property type="entry name" value="DUF4135"/>
    <property type="match status" value="1"/>
</dbReference>
<accession>A0AAU9VHS4</accession>
<organism evidence="4 6">
    <name type="scientific">Erysipelothrix amsterdamensis</name>
    <dbReference type="NCBI Taxonomy" id="2929157"/>
    <lineage>
        <taxon>Bacteria</taxon>
        <taxon>Bacillati</taxon>
        <taxon>Bacillota</taxon>
        <taxon>Erysipelotrichia</taxon>
        <taxon>Erysipelotrichales</taxon>
        <taxon>Erysipelotrichaceae</taxon>
        <taxon>Erysipelothrix</taxon>
    </lineage>
</organism>
<gene>
    <name evidence="4" type="ORF">ERYAMS2_01337</name>
    <name evidence="3" type="ORF">ERYAMS_01043</name>
</gene>
<dbReference type="PIRSF" id="PIRSF037228">
    <property type="entry name" value="Lant_mod_RumM"/>
    <property type="match status" value="1"/>
</dbReference>
<evidence type="ECO:0000256" key="1">
    <source>
        <dbReference type="PIRSR" id="PIRSR607822-1"/>
    </source>
</evidence>
<keyword evidence="5" id="KW-1185">Reference proteome</keyword>
<dbReference type="EMBL" id="OW659477">
    <property type="protein sequence ID" value="CAH2762705.1"/>
    <property type="molecule type" value="Genomic_DNA"/>
</dbReference>
<dbReference type="Proteomes" id="UP001154095">
    <property type="component" value="Chromosome"/>
</dbReference>
<feature type="binding site" evidence="1">
    <location>
        <position position="995"/>
    </location>
    <ligand>
        <name>Zn(2+)</name>
        <dbReference type="ChEBI" id="CHEBI:29105"/>
    </ligand>
</feature>
<dbReference type="AlphaFoldDB" id="A0AAU9VHS4"/>
<feature type="domain" description="Lantibiotic biosynthesis protein dehydration" evidence="2">
    <location>
        <begin position="207"/>
        <end position="578"/>
    </location>
</feature>